<evidence type="ECO:0000259" key="1">
    <source>
        <dbReference type="Pfam" id="PF13966"/>
    </source>
</evidence>
<evidence type="ECO:0000313" key="2">
    <source>
        <dbReference type="EMBL" id="KAF5197901.1"/>
    </source>
</evidence>
<dbReference type="AlphaFoldDB" id="A0A7J6WKI8"/>
<organism evidence="2 3">
    <name type="scientific">Thalictrum thalictroides</name>
    <name type="common">Rue-anemone</name>
    <name type="synonym">Anemone thalictroides</name>
    <dbReference type="NCBI Taxonomy" id="46969"/>
    <lineage>
        <taxon>Eukaryota</taxon>
        <taxon>Viridiplantae</taxon>
        <taxon>Streptophyta</taxon>
        <taxon>Embryophyta</taxon>
        <taxon>Tracheophyta</taxon>
        <taxon>Spermatophyta</taxon>
        <taxon>Magnoliopsida</taxon>
        <taxon>Ranunculales</taxon>
        <taxon>Ranunculaceae</taxon>
        <taxon>Thalictroideae</taxon>
        <taxon>Thalictrum</taxon>
    </lineage>
</organism>
<keyword evidence="3" id="KW-1185">Reference proteome</keyword>
<evidence type="ECO:0000313" key="3">
    <source>
        <dbReference type="Proteomes" id="UP000554482"/>
    </source>
</evidence>
<gene>
    <name evidence="2" type="ORF">FRX31_012512</name>
</gene>
<protein>
    <recommendedName>
        <fullName evidence="1">Reverse transcriptase zinc-binding domain-containing protein</fullName>
    </recommendedName>
</protein>
<name>A0A7J6WKI8_THATH</name>
<accession>A0A7J6WKI8</accession>
<dbReference type="Proteomes" id="UP000554482">
    <property type="component" value="Unassembled WGS sequence"/>
</dbReference>
<dbReference type="Pfam" id="PF13966">
    <property type="entry name" value="zf-RVT"/>
    <property type="match status" value="1"/>
</dbReference>
<reference evidence="2 3" key="1">
    <citation type="submission" date="2020-06" db="EMBL/GenBank/DDBJ databases">
        <title>Transcriptomic and genomic resources for Thalictrum thalictroides and T. hernandezii: Facilitating candidate gene discovery in an emerging model plant lineage.</title>
        <authorList>
            <person name="Arias T."/>
            <person name="Riano-Pachon D.M."/>
            <person name="Di Stilio V.S."/>
        </authorList>
    </citation>
    <scope>NUCLEOTIDE SEQUENCE [LARGE SCALE GENOMIC DNA]</scope>
    <source>
        <strain evidence="3">cv. WT478/WT964</strain>
        <tissue evidence="2">Leaves</tissue>
    </source>
</reference>
<dbReference type="EMBL" id="JABWDY010014042">
    <property type="protein sequence ID" value="KAF5197901.1"/>
    <property type="molecule type" value="Genomic_DNA"/>
</dbReference>
<proteinExistence type="predicted"/>
<dbReference type="OrthoDB" id="1111109at2759"/>
<dbReference type="InterPro" id="IPR026960">
    <property type="entry name" value="RVT-Znf"/>
</dbReference>
<comment type="caution">
    <text evidence="2">The sequence shown here is derived from an EMBL/GenBank/DDBJ whole genome shotgun (WGS) entry which is preliminary data.</text>
</comment>
<feature type="domain" description="Reverse transcriptase zinc-binding" evidence="1">
    <location>
        <begin position="27"/>
        <end position="82"/>
    </location>
</feature>
<sequence length="94" mass="10549">MLVRSEEIAPHCEDASFWPFNTQGKLTTSSAFSAIRGKLPKPHWSSFLWSSKAHPRVGTLAWKLLQGAMNTDNALQRKKKVQLASRVKMSSLHS</sequence>